<reference evidence="1" key="1">
    <citation type="submission" date="2016-11" db="EMBL/GenBank/DDBJ databases">
        <title>The genome of Nicotiana attenuata.</title>
        <authorList>
            <person name="Xu S."/>
            <person name="Brockmoeller T."/>
            <person name="Gaquerel E."/>
            <person name="Navarro A."/>
            <person name="Kuhl H."/>
            <person name="Gase K."/>
            <person name="Ling Z."/>
            <person name="Zhou W."/>
            <person name="Kreitzer C."/>
            <person name="Stanke M."/>
            <person name="Tang H."/>
            <person name="Lyons E."/>
            <person name="Pandey P."/>
            <person name="Pandey S.P."/>
            <person name="Timmermann B."/>
            <person name="Baldwin I.T."/>
        </authorList>
    </citation>
    <scope>NUCLEOTIDE SEQUENCE [LARGE SCALE GENOMIC DNA]</scope>
    <source>
        <strain evidence="1">UT</strain>
    </source>
</reference>
<sequence length="107" mass="12090">MVYASDTLGAAPVLVARLITSTGFASHHSPDQHLQTFISRNFLRDNRELSIHRYGVVSLAQPLHWCRLNLLRKNRDAAFAKRSKMQIKKKELEGLAMLLKASIVSFS</sequence>
<accession>A0A1J6IW61</accession>
<proteinExistence type="predicted"/>
<keyword evidence="2" id="KW-1185">Reference proteome</keyword>
<comment type="caution">
    <text evidence="1">The sequence shown here is derived from an EMBL/GenBank/DDBJ whole genome shotgun (WGS) entry which is preliminary data.</text>
</comment>
<dbReference type="EMBL" id="MJEQ01037187">
    <property type="protein sequence ID" value="OIT03035.1"/>
    <property type="molecule type" value="Genomic_DNA"/>
</dbReference>
<organism evidence="1 2">
    <name type="scientific">Nicotiana attenuata</name>
    <name type="common">Coyote tobacco</name>
    <dbReference type="NCBI Taxonomy" id="49451"/>
    <lineage>
        <taxon>Eukaryota</taxon>
        <taxon>Viridiplantae</taxon>
        <taxon>Streptophyta</taxon>
        <taxon>Embryophyta</taxon>
        <taxon>Tracheophyta</taxon>
        <taxon>Spermatophyta</taxon>
        <taxon>Magnoliopsida</taxon>
        <taxon>eudicotyledons</taxon>
        <taxon>Gunneridae</taxon>
        <taxon>Pentapetalae</taxon>
        <taxon>asterids</taxon>
        <taxon>lamiids</taxon>
        <taxon>Solanales</taxon>
        <taxon>Solanaceae</taxon>
        <taxon>Nicotianoideae</taxon>
        <taxon>Nicotianeae</taxon>
        <taxon>Nicotiana</taxon>
    </lineage>
</organism>
<dbReference type="AlphaFoldDB" id="A0A1J6IW61"/>
<dbReference type="Gramene" id="OIT03035">
    <property type="protein sequence ID" value="OIT03035"/>
    <property type="gene ID" value="A4A49_30707"/>
</dbReference>
<name>A0A1J6IW61_NICAT</name>
<evidence type="ECO:0000313" key="1">
    <source>
        <dbReference type="EMBL" id="OIT03035.1"/>
    </source>
</evidence>
<dbReference type="Proteomes" id="UP000187609">
    <property type="component" value="Unassembled WGS sequence"/>
</dbReference>
<protein>
    <submittedName>
        <fullName evidence="1">Uncharacterized protein</fullName>
    </submittedName>
</protein>
<gene>
    <name evidence="1" type="ORF">A4A49_30707</name>
</gene>
<evidence type="ECO:0000313" key="2">
    <source>
        <dbReference type="Proteomes" id="UP000187609"/>
    </source>
</evidence>